<gene>
    <name evidence="2" type="ORF">C450_01177</name>
</gene>
<organism evidence="2 3">
    <name type="scientific">Halococcus salifodinae DSM 8989</name>
    <dbReference type="NCBI Taxonomy" id="1227456"/>
    <lineage>
        <taxon>Archaea</taxon>
        <taxon>Methanobacteriati</taxon>
        <taxon>Methanobacteriota</taxon>
        <taxon>Stenosarchaea group</taxon>
        <taxon>Halobacteria</taxon>
        <taxon>Halobacteriales</taxon>
        <taxon>Halococcaceae</taxon>
        <taxon>Halococcus</taxon>
    </lineage>
</organism>
<dbReference type="RefSeq" id="WP_005038965.1">
    <property type="nucleotide sequence ID" value="NZ_AOME01000012.1"/>
</dbReference>
<dbReference type="Pfam" id="PF00557">
    <property type="entry name" value="Peptidase_M24"/>
    <property type="match status" value="1"/>
</dbReference>
<dbReference type="OrthoDB" id="200535at2157"/>
<evidence type="ECO:0000259" key="1">
    <source>
        <dbReference type="Pfam" id="PF00557"/>
    </source>
</evidence>
<dbReference type="PANTHER" id="PTHR46112">
    <property type="entry name" value="AMINOPEPTIDASE"/>
    <property type="match status" value="1"/>
</dbReference>
<comment type="caution">
    <text evidence="2">The sequence shown here is derived from an EMBL/GenBank/DDBJ whole genome shotgun (WGS) entry which is preliminary data.</text>
</comment>
<dbReference type="InterPro" id="IPR000994">
    <property type="entry name" value="Pept_M24"/>
</dbReference>
<dbReference type="Proteomes" id="UP000011625">
    <property type="component" value="Unassembled WGS sequence"/>
</dbReference>
<feature type="domain" description="Peptidase M24" evidence="1">
    <location>
        <begin position="148"/>
        <end position="366"/>
    </location>
</feature>
<protein>
    <submittedName>
        <fullName evidence="2">Peptidase M24</fullName>
    </submittedName>
</protein>
<accession>M0NCQ9</accession>
<dbReference type="SUPFAM" id="SSF55920">
    <property type="entry name" value="Creatinase/aminopeptidase"/>
    <property type="match status" value="1"/>
</dbReference>
<dbReference type="PATRIC" id="fig|1227456.3.peg.250"/>
<keyword evidence="3" id="KW-1185">Reference proteome</keyword>
<dbReference type="InterPro" id="IPR036005">
    <property type="entry name" value="Creatinase/aminopeptidase-like"/>
</dbReference>
<dbReference type="STRING" id="1227456.C450_01177"/>
<evidence type="ECO:0000313" key="2">
    <source>
        <dbReference type="EMBL" id="EMA55626.1"/>
    </source>
</evidence>
<dbReference type="Gene3D" id="3.90.230.10">
    <property type="entry name" value="Creatinase/methionine aminopeptidase superfamily"/>
    <property type="match status" value="1"/>
</dbReference>
<dbReference type="PANTHER" id="PTHR46112:SF2">
    <property type="entry name" value="XAA-PRO AMINOPEPTIDASE P-RELATED"/>
    <property type="match status" value="1"/>
</dbReference>
<dbReference type="Gene3D" id="3.40.350.10">
    <property type="entry name" value="Creatinase/prolidase N-terminal domain"/>
    <property type="match status" value="1"/>
</dbReference>
<dbReference type="InterPro" id="IPR050659">
    <property type="entry name" value="Peptidase_M24B"/>
</dbReference>
<name>M0NCQ9_9EURY</name>
<dbReference type="EMBL" id="AOME01000012">
    <property type="protein sequence ID" value="EMA55626.1"/>
    <property type="molecule type" value="Genomic_DNA"/>
</dbReference>
<reference evidence="2 3" key="1">
    <citation type="journal article" date="2014" name="PLoS Genet.">
        <title>Phylogenetically driven sequencing of extremely halophilic archaea reveals strategies for static and dynamic osmo-response.</title>
        <authorList>
            <person name="Becker E.A."/>
            <person name="Seitzer P.M."/>
            <person name="Tritt A."/>
            <person name="Larsen D."/>
            <person name="Krusor M."/>
            <person name="Yao A.I."/>
            <person name="Wu D."/>
            <person name="Madern D."/>
            <person name="Eisen J.A."/>
            <person name="Darling A.E."/>
            <person name="Facciotti M.T."/>
        </authorList>
    </citation>
    <scope>NUCLEOTIDE SEQUENCE [LARGE SCALE GENOMIC DNA]</scope>
    <source>
        <strain evidence="2 3">DSM 8989</strain>
    </source>
</reference>
<sequence>MSRTERPTPNYGAIETELDEQDAAAYVHIGDEHDPMLQYLTRFDGPDREYAFVYAGGEATLCAPALFGDQARREFPGDTVTEAGSDRPSAVARATDVIDAPSSSRVLVPASLPHHAYQELASVGYEIVTTSTLETSRERKTALEIEWLRRTEAATQAAMRRAEAILADATPSGEELCWEDEPLTTERLRRAINAALARQGAAAVGNTVVGAGPSCADLHYNGDDIIRPTETVLIDLGPRGPDGYFGDMTRTFVPGTVPEWEREAYETVAAALDAGLDRLDDAPGIPANEVHATIVDVVEANGFATGDVDVGLYHGTGHGVGAALHEPPFFSTDARLEPGHVVTIEPGVYDPERGGVRLEDLVLVTDDGIENLVEYPCRITPREKEADGRSESAAD</sequence>
<dbReference type="InterPro" id="IPR029149">
    <property type="entry name" value="Creatin/AminoP/Spt16_N"/>
</dbReference>
<proteinExistence type="predicted"/>
<evidence type="ECO:0000313" key="3">
    <source>
        <dbReference type="Proteomes" id="UP000011625"/>
    </source>
</evidence>
<dbReference type="AlphaFoldDB" id="M0NCQ9"/>